<sequence length="207" mass="22796">MRPRAVALDVDGVLTYFKSAWQRLHKILGVNAEINRALYYAGYIDYVEWAIADVELWRGVPRHMAEARFTPRHGFDELCSTLAKMGALRIAISAGVGYTRQLSKCFDEFLVNDLIYRGNAVDGVEVVVTNTNKGDVLRSVLSKYGISPDEAIAVGDSETDIPLFRIAGFSIAFNPTSEAVARAANVVIRSHSLTPLAKYLRAITANS</sequence>
<organism evidence="1 2">
    <name type="scientific">Thermoproteus sp. AZ2</name>
    <dbReference type="NCBI Taxonomy" id="1609232"/>
    <lineage>
        <taxon>Archaea</taxon>
        <taxon>Thermoproteota</taxon>
        <taxon>Thermoprotei</taxon>
        <taxon>Thermoproteales</taxon>
        <taxon>Thermoproteaceae</taxon>
        <taxon>Thermoproteus</taxon>
    </lineage>
</organism>
<reference evidence="1" key="1">
    <citation type="submission" date="2024-07" db="EMBL/GenBank/DDBJ databases">
        <title>Metagenome and Metagenome-Assembled Genomes of Archaea from a hot spring from the geothermal field of Los Azufres, Mexico.</title>
        <authorList>
            <person name="Marin-Paredes R."/>
            <person name="Martinez-Romero E."/>
            <person name="Servin-Garciduenas L.E."/>
        </authorList>
    </citation>
    <scope>NUCLEOTIDE SEQUENCE</scope>
</reference>
<proteinExistence type="predicted"/>
<dbReference type="Proteomes" id="UP000033636">
    <property type="component" value="Unassembled WGS sequence"/>
</dbReference>
<dbReference type="EMBL" id="JZWT02000025">
    <property type="protein sequence ID" value="MFB6491231.1"/>
    <property type="molecule type" value="Genomic_DNA"/>
</dbReference>
<evidence type="ECO:0000313" key="2">
    <source>
        <dbReference type="Proteomes" id="UP000033636"/>
    </source>
</evidence>
<accession>A0ACC6V2S9</accession>
<gene>
    <name evidence="1" type="ORF">TU35_008380</name>
</gene>
<protein>
    <submittedName>
        <fullName evidence="1">HAD-IB family phosphatase</fullName>
    </submittedName>
</protein>
<evidence type="ECO:0000313" key="1">
    <source>
        <dbReference type="EMBL" id="MFB6491231.1"/>
    </source>
</evidence>
<comment type="caution">
    <text evidence="1">The sequence shown here is derived from an EMBL/GenBank/DDBJ whole genome shotgun (WGS) entry which is preliminary data.</text>
</comment>
<name>A0ACC6V2S9_9CREN</name>